<dbReference type="GO" id="GO:0015031">
    <property type="term" value="P:protein transport"/>
    <property type="evidence" value="ECO:0007669"/>
    <property type="project" value="TreeGrafter"/>
</dbReference>
<evidence type="ECO:0000313" key="4">
    <source>
        <dbReference type="EMBL" id="CAF1281993.1"/>
    </source>
</evidence>
<dbReference type="Proteomes" id="UP000663877">
    <property type="component" value="Unassembled WGS sequence"/>
</dbReference>
<dbReference type="EMBL" id="CAJNOM010000248">
    <property type="protein sequence ID" value="CAF1281993.1"/>
    <property type="molecule type" value="Genomic_DNA"/>
</dbReference>
<dbReference type="Proteomes" id="UP000663832">
    <property type="component" value="Unassembled WGS sequence"/>
</dbReference>
<dbReference type="InterPro" id="IPR011022">
    <property type="entry name" value="Arrestin_C-like"/>
</dbReference>
<comment type="caution">
    <text evidence="3">The sequence shown here is derived from an EMBL/GenBank/DDBJ whole genome shotgun (WGS) entry which is preliminary data.</text>
</comment>
<dbReference type="InterPro" id="IPR014752">
    <property type="entry name" value="Arrestin-like_C"/>
</dbReference>
<feature type="chain" id="PRO_5035682922" description="Arrestin C-terminal-like domain-containing protein" evidence="1">
    <location>
        <begin position="29"/>
        <end position="326"/>
    </location>
</feature>
<reference evidence="3" key="1">
    <citation type="submission" date="2021-02" db="EMBL/GenBank/DDBJ databases">
        <authorList>
            <person name="Nowell W R."/>
        </authorList>
    </citation>
    <scope>NUCLEOTIDE SEQUENCE</scope>
</reference>
<organism evidence="3 6">
    <name type="scientific">Adineta steineri</name>
    <dbReference type="NCBI Taxonomy" id="433720"/>
    <lineage>
        <taxon>Eukaryota</taxon>
        <taxon>Metazoa</taxon>
        <taxon>Spiralia</taxon>
        <taxon>Gnathifera</taxon>
        <taxon>Rotifera</taxon>
        <taxon>Eurotatoria</taxon>
        <taxon>Bdelloidea</taxon>
        <taxon>Adinetida</taxon>
        <taxon>Adinetidae</taxon>
        <taxon>Adineta</taxon>
    </lineage>
</organism>
<dbReference type="EMBL" id="CAJNOI010000014">
    <property type="protein sequence ID" value="CAF0803771.1"/>
    <property type="molecule type" value="Genomic_DNA"/>
</dbReference>
<dbReference type="GO" id="GO:0005737">
    <property type="term" value="C:cytoplasm"/>
    <property type="evidence" value="ECO:0007669"/>
    <property type="project" value="TreeGrafter"/>
</dbReference>
<keyword evidence="1" id="KW-0732">Signal</keyword>
<feature type="signal peptide" evidence="1">
    <location>
        <begin position="1"/>
        <end position="28"/>
    </location>
</feature>
<evidence type="ECO:0000313" key="5">
    <source>
        <dbReference type="Proteomes" id="UP000663832"/>
    </source>
</evidence>
<dbReference type="InterPro" id="IPR050357">
    <property type="entry name" value="Arrestin_domain-protein"/>
</dbReference>
<sequence>MSRVMQSVIKQYLFLTLIFVSFSSSISSEFDIKCKFAGKQNTPFWAGDIIAGTLEYTHSKYPEWNITNIRAVLFGMVSYKARFFEKRSRHSYEFLRERLILRPANGSKDLLPAFYNYSWPFSFRLDKSLPPTVQKIHSKSANVYYYIMFLFERPEWYRKDLEKICSINIQHLSSLTNAKQVEERKKNGKGIHLHIILHKNIVVVGKTFSFTVNLQNWKKALIHRISATLLQTVTGGRITKEKSVLYTQTLEGMHSFQNETFHQQFELPVPLIAASTWAANSSFGFLKGKPLVVSHQLQVEAHIRGFYTNIRLKIPLTIIYTNETQN</sequence>
<evidence type="ECO:0000313" key="3">
    <source>
        <dbReference type="EMBL" id="CAF0803771.1"/>
    </source>
</evidence>
<dbReference type="InterPro" id="IPR014756">
    <property type="entry name" value="Ig_E-set"/>
</dbReference>
<dbReference type="Gene3D" id="2.60.40.640">
    <property type="match status" value="2"/>
</dbReference>
<keyword evidence="5" id="KW-1185">Reference proteome</keyword>
<evidence type="ECO:0000313" key="6">
    <source>
        <dbReference type="Proteomes" id="UP000663877"/>
    </source>
</evidence>
<dbReference type="SUPFAM" id="SSF81296">
    <property type="entry name" value="E set domains"/>
    <property type="match status" value="1"/>
</dbReference>
<proteinExistence type="predicted"/>
<evidence type="ECO:0000259" key="2">
    <source>
        <dbReference type="SMART" id="SM01017"/>
    </source>
</evidence>
<dbReference type="PANTHER" id="PTHR11188:SF17">
    <property type="entry name" value="FI21816P1"/>
    <property type="match status" value="1"/>
</dbReference>
<gene>
    <name evidence="3" type="ORF">BJG266_LOCUS5349</name>
    <name evidence="4" type="ORF">QVE165_LOCUS30200</name>
</gene>
<name>A0A813T3K9_9BILA</name>
<dbReference type="PANTHER" id="PTHR11188">
    <property type="entry name" value="ARRESTIN DOMAIN CONTAINING PROTEIN"/>
    <property type="match status" value="1"/>
</dbReference>
<dbReference type="SMART" id="SM01017">
    <property type="entry name" value="Arrestin_C"/>
    <property type="match status" value="1"/>
</dbReference>
<evidence type="ECO:0000256" key="1">
    <source>
        <dbReference type="SAM" id="SignalP"/>
    </source>
</evidence>
<dbReference type="OrthoDB" id="10278786at2759"/>
<accession>A0A813T3K9</accession>
<protein>
    <recommendedName>
        <fullName evidence="2">Arrestin C-terminal-like domain-containing protein</fullName>
    </recommendedName>
</protein>
<dbReference type="Pfam" id="PF02752">
    <property type="entry name" value="Arrestin_C"/>
    <property type="match status" value="1"/>
</dbReference>
<feature type="domain" description="Arrestin C-terminal-like" evidence="2">
    <location>
        <begin position="187"/>
        <end position="321"/>
    </location>
</feature>
<dbReference type="AlphaFoldDB" id="A0A813T3K9"/>